<gene>
    <name evidence="2" type="ORF">EV356DRAFT_297871</name>
</gene>
<feature type="compositionally biased region" description="Low complexity" evidence="1">
    <location>
        <begin position="86"/>
        <end position="98"/>
    </location>
</feature>
<evidence type="ECO:0000313" key="3">
    <source>
        <dbReference type="Proteomes" id="UP000800092"/>
    </source>
</evidence>
<feature type="compositionally biased region" description="Polar residues" evidence="1">
    <location>
        <begin position="126"/>
        <end position="136"/>
    </location>
</feature>
<feature type="region of interest" description="Disordered" evidence="1">
    <location>
        <begin position="46"/>
        <end position="136"/>
    </location>
</feature>
<evidence type="ECO:0000313" key="2">
    <source>
        <dbReference type="EMBL" id="KAF2231232.1"/>
    </source>
</evidence>
<dbReference type="AlphaFoldDB" id="A0A6A6GZR3"/>
<feature type="compositionally biased region" description="Basic residues" evidence="1">
    <location>
        <begin position="46"/>
        <end position="55"/>
    </location>
</feature>
<accession>A0A6A6GZR3</accession>
<name>A0A6A6GZR3_VIRVR</name>
<protein>
    <submittedName>
        <fullName evidence="2">Uncharacterized protein</fullName>
    </submittedName>
</protein>
<dbReference type="EMBL" id="ML991829">
    <property type="protein sequence ID" value="KAF2231232.1"/>
    <property type="molecule type" value="Genomic_DNA"/>
</dbReference>
<sequence>MHIYFDDNGYVIDHEDVLAQSPEQGRSIQSEKSSPTAFYYEQKFKQLRKQSQHHQTRTESRNEGSSHTKTLSCTASTSAFDVSNLRPSGRSRSPSPDSTYTVASELADPGSPSTASTRTIVGDPCSPSTRSTQTDVSDLVDTDSQFIPSINTFGGDTISNADMESFSSAEEDLLDEQTFAAEIELAIEPIATREEGRMNQTVPIGEGNFMGAEADEVFSNMIQEDVAEAVRHLRQLEDFVDFQPWVPLPTPDPLTELEYLMAHRRPKWRGSPSS</sequence>
<feature type="compositionally biased region" description="Basic and acidic residues" evidence="1">
    <location>
        <begin position="56"/>
        <end position="66"/>
    </location>
</feature>
<reference evidence="2" key="1">
    <citation type="journal article" date="2020" name="Stud. Mycol.">
        <title>101 Dothideomycetes genomes: a test case for predicting lifestyles and emergence of pathogens.</title>
        <authorList>
            <person name="Haridas S."/>
            <person name="Albert R."/>
            <person name="Binder M."/>
            <person name="Bloem J."/>
            <person name="Labutti K."/>
            <person name="Salamov A."/>
            <person name="Andreopoulos B."/>
            <person name="Baker S."/>
            <person name="Barry K."/>
            <person name="Bills G."/>
            <person name="Bluhm B."/>
            <person name="Cannon C."/>
            <person name="Castanera R."/>
            <person name="Culley D."/>
            <person name="Daum C."/>
            <person name="Ezra D."/>
            <person name="Gonzalez J."/>
            <person name="Henrissat B."/>
            <person name="Kuo A."/>
            <person name="Liang C."/>
            <person name="Lipzen A."/>
            <person name="Lutzoni F."/>
            <person name="Magnuson J."/>
            <person name="Mondo S."/>
            <person name="Nolan M."/>
            <person name="Ohm R."/>
            <person name="Pangilinan J."/>
            <person name="Park H.-J."/>
            <person name="Ramirez L."/>
            <person name="Alfaro M."/>
            <person name="Sun H."/>
            <person name="Tritt A."/>
            <person name="Yoshinaga Y."/>
            <person name="Zwiers L.-H."/>
            <person name="Turgeon B."/>
            <person name="Goodwin S."/>
            <person name="Spatafora J."/>
            <person name="Crous P."/>
            <person name="Grigoriev I."/>
        </authorList>
    </citation>
    <scope>NUCLEOTIDE SEQUENCE</scope>
    <source>
        <strain evidence="2">Tuck. ex Michener</strain>
    </source>
</reference>
<feature type="compositionally biased region" description="Polar residues" evidence="1">
    <location>
        <begin position="67"/>
        <end position="81"/>
    </location>
</feature>
<organism evidence="2 3">
    <name type="scientific">Viridothelium virens</name>
    <name type="common">Speckled blister lichen</name>
    <name type="synonym">Trypethelium virens</name>
    <dbReference type="NCBI Taxonomy" id="1048519"/>
    <lineage>
        <taxon>Eukaryota</taxon>
        <taxon>Fungi</taxon>
        <taxon>Dikarya</taxon>
        <taxon>Ascomycota</taxon>
        <taxon>Pezizomycotina</taxon>
        <taxon>Dothideomycetes</taxon>
        <taxon>Dothideomycetes incertae sedis</taxon>
        <taxon>Trypetheliales</taxon>
        <taxon>Trypetheliaceae</taxon>
        <taxon>Viridothelium</taxon>
    </lineage>
</organism>
<dbReference type="Proteomes" id="UP000800092">
    <property type="component" value="Unassembled WGS sequence"/>
</dbReference>
<evidence type="ECO:0000256" key="1">
    <source>
        <dbReference type="SAM" id="MobiDB-lite"/>
    </source>
</evidence>
<proteinExistence type="predicted"/>
<keyword evidence="3" id="KW-1185">Reference proteome</keyword>